<dbReference type="Proteomes" id="UP000010366">
    <property type="component" value="Chromosome"/>
</dbReference>
<dbReference type="RefSeq" id="WP_015157591.1">
    <property type="nucleotide sequence ID" value="NC_019697.1"/>
</dbReference>
<evidence type="ECO:0000256" key="11">
    <source>
        <dbReference type="ARBA" id="ARBA00047944"/>
    </source>
</evidence>
<protein>
    <recommendedName>
        <fullName evidence="4 12">Ribosomal RNA small subunit methyltransferase E</fullName>
        <ecNumber evidence="3 12">2.1.1.193</ecNumber>
    </recommendedName>
</protein>
<dbReference type="OrthoDB" id="9815641at2"/>
<organism evidence="15 16">
    <name type="scientific">Chamaesiphon minutus (strain ATCC 27169 / PCC 6605)</name>
    <dbReference type="NCBI Taxonomy" id="1173020"/>
    <lineage>
        <taxon>Bacteria</taxon>
        <taxon>Bacillati</taxon>
        <taxon>Cyanobacteriota</taxon>
        <taxon>Cyanophyceae</taxon>
        <taxon>Gomontiellales</taxon>
        <taxon>Chamaesiphonaceae</taxon>
        <taxon>Chamaesiphon</taxon>
    </lineage>
</organism>
<comment type="similarity">
    <text evidence="2 12">Belongs to the RNA methyltransferase RsmE family.</text>
</comment>
<evidence type="ECO:0000313" key="16">
    <source>
        <dbReference type="Proteomes" id="UP000010366"/>
    </source>
</evidence>
<dbReference type="SUPFAM" id="SSF88697">
    <property type="entry name" value="PUA domain-like"/>
    <property type="match status" value="1"/>
</dbReference>
<comment type="function">
    <text evidence="10 12">Specifically methylates the N3 position of the uracil ring of uridine 1498 (m3U1498) in 16S rRNA. Acts on the fully assembled 30S ribosomal subunit.</text>
</comment>
<feature type="domain" description="Ribosomal RNA small subunit methyltransferase E PUA-like" evidence="14">
    <location>
        <begin position="18"/>
        <end position="53"/>
    </location>
</feature>
<evidence type="ECO:0000259" key="14">
    <source>
        <dbReference type="Pfam" id="PF20260"/>
    </source>
</evidence>
<dbReference type="GO" id="GO:0070042">
    <property type="term" value="F:rRNA (uridine-N3-)-methyltransferase activity"/>
    <property type="evidence" value="ECO:0007669"/>
    <property type="project" value="TreeGrafter"/>
</dbReference>
<keyword evidence="8 12" id="KW-0808">Transferase</keyword>
<dbReference type="KEGG" id="cmp:Cha6605_0089"/>
<keyword evidence="5 12" id="KW-0963">Cytoplasm</keyword>
<comment type="catalytic activity">
    <reaction evidence="11 12">
        <text>uridine(1498) in 16S rRNA + S-adenosyl-L-methionine = N(3)-methyluridine(1498) in 16S rRNA + S-adenosyl-L-homocysteine + H(+)</text>
        <dbReference type="Rhea" id="RHEA:42920"/>
        <dbReference type="Rhea" id="RHEA-COMP:10283"/>
        <dbReference type="Rhea" id="RHEA-COMP:10284"/>
        <dbReference type="ChEBI" id="CHEBI:15378"/>
        <dbReference type="ChEBI" id="CHEBI:57856"/>
        <dbReference type="ChEBI" id="CHEBI:59789"/>
        <dbReference type="ChEBI" id="CHEBI:65315"/>
        <dbReference type="ChEBI" id="CHEBI:74502"/>
        <dbReference type="EC" id="2.1.1.193"/>
    </reaction>
</comment>
<dbReference type="InterPro" id="IPR046886">
    <property type="entry name" value="RsmE_MTase_dom"/>
</dbReference>
<evidence type="ECO:0000259" key="13">
    <source>
        <dbReference type="Pfam" id="PF04452"/>
    </source>
</evidence>
<keyword evidence="6 12" id="KW-0698">rRNA processing</keyword>
<dbReference type="InterPro" id="IPR029026">
    <property type="entry name" value="tRNA_m1G_MTases_N"/>
</dbReference>
<feature type="domain" description="Ribosomal RNA small subunit methyltransferase E methyltransferase" evidence="13">
    <location>
        <begin position="86"/>
        <end position="248"/>
    </location>
</feature>
<evidence type="ECO:0000256" key="12">
    <source>
        <dbReference type="PIRNR" id="PIRNR015601"/>
    </source>
</evidence>
<evidence type="ECO:0000256" key="5">
    <source>
        <dbReference type="ARBA" id="ARBA00022490"/>
    </source>
</evidence>
<dbReference type="CDD" id="cd18084">
    <property type="entry name" value="RsmE-like"/>
    <property type="match status" value="1"/>
</dbReference>
<dbReference type="PIRSF" id="PIRSF015601">
    <property type="entry name" value="MTase_slr0722"/>
    <property type="match status" value="1"/>
</dbReference>
<evidence type="ECO:0000256" key="8">
    <source>
        <dbReference type="ARBA" id="ARBA00022679"/>
    </source>
</evidence>
<reference evidence="15 16" key="1">
    <citation type="submission" date="2012-05" db="EMBL/GenBank/DDBJ databases">
        <title>Finished chromosome of genome of Chamaesiphon sp. PCC 6605.</title>
        <authorList>
            <consortium name="US DOE Joint Genome Institute"/>
            <person name="Gugger M."/>
            <person name="Coursin T."/>
            <person name="Rippka R."/>
            <person name="Tandeau De Marsac N."/>
            <person name="Huntemann M."/>
            <person name="Wei C.-L."/>
            <person name="Han J."/>
            <person name="Detter J.C."/>
            <person name="Han C."/>
            <person name="Tapia R."/>
            <person name="Chen A."/>
            <person name="Kyrpides N."/>
            <person name="Mavromatis K."/>
            <person name="Markowitz V."/>
            <person name="Szeto E."/>
            <person name="Ivanova N."/>
            <person name="Pagani I."/>
            <person name="Pati A."/>
            <person name="Goodwin L."/>
            <person name="Nordberg H.P."/>
            <person name="Cantor M.N."/>
            <person name="Hua S.X."/>
            <person name="Woyke T."/>
            <person name="Kerfeld C.A."/>
        </authorList>
    </citation>
    <scope>NUCLEOTIDE SEQUENCE [LARGE SCALE GENOMIC DNA]</scope>
    <source>
        <strain evidence="16">ATCC 27169 / PCC 6605</strain>
    </source>
</reference>
<keyword evidence="7 12" id="KW-0489">Methyltransferase</keyword>
<dbReference type="PANTHER" id="PTHR30027">
    <property type="entry name" value="RIBOSOMAL RNA SMALL SUBUNIT METHYLTRANSFERASE E"/>
    <property type="match status" value="1"/>
</dbReference>
<evidence type="ECO:0000256" key="6">
    <source>
        <dbReference type="ARBA" id="ARBA00022552"/>
    </source>
</evidence>
<dbReference type="NCBIfam" id="TIGR00046">
    <property type="entry name" value="RsmE family RNA methyltransferase"/>
    <property type="match status" value="1"/>
</dbReference>
<dbReference type="GO" id="GO:0070475">
    <property type="term" value="P:rRNA base methylation"/>
    <property type="evidence" value="ECO:0007669"/>
    <property type="project" value="TreeGrafter"/>
</dbReference>
<comment type="subcellular location">
    <subcellularLocation>
        <location evidence="1 12">Cytoplasm</location>
    </subcellularLocation>
</comment>
<dbReference type="Pfam" id="PF20260">
    <property type="entry name" value="PUA_4"/>
    <property type="match status" value="1"/>
</dbReference>
<dbReference type="EC" id="2.1.1.193" evidence="3 12"/>
<dbReference type="InterPro" id="IPR029028">
    <property type="entry name" value="Alpha/beta_knot_MTases"/>
</dbReference>
<sequence>MQRIAIAPNQIDNNYIALTPEQCHYLTRVIRLQNGAQFQAIDGTGKLYLAALEIDRFQQHSSSGNARIISTLNNEIDVLANRELSPAITLICALPKGNNFDDIVRACTELGVTTIYPAISDRTLLVPSPQKLQRWRKIAQEAAEQSERLTIPIIEESQPLETIFSQLPASIGNANRYWCEARGDRPHLLECLQSKIPITDWVTIAIGPEGGWTPSEIDRAIEYDFQLVSLGRQILRTITAPIVALSIVSAVTGTNTRPQVLI</sequence>
<dbReference type="Gene3D" id="3.40.1280.10">
    <property type="match status" value="1"/>
</dbReference>
<dbReference type="AlphaFoldDB" id="K9UAF1"/>
<dbReference type="EMBL" id="CP003600">
    <property type="protein sequence ID" value="AFY91396.1"/>
    <property type="molecule type" value="Genomic_DNA"/>
</dbReference>
<evidence type="ECO:0000256" key="1">
    <source>
        <dbReference type="ARBA" id="ARBA00004496"/>
    </source>
</evidence>
<evidence type="ECO:0000256" key="10">
    <source>
        <dbReference type="ARBA" id="ARBA00025699"/>
    </source>
</evidence>
<evidence type="ECO:0000256" key="9">
    <source>
        <dbReference type="ARBA" id="ARBA00022691"/>
    </source>
</evidence>
<dbReference type="PANTHER" id="PTHR30027:SF3">
    <property type="entry name" value="16S RRNA (URACIL(1498)-N(3))-METHYLTRANSFERASE"/>
    <property type="match status" value="1"/>
</dbReference>
<keyword evidence="9 12" id="KW-0949">S-adenosyl-L-methionine</keyword>
<evidence type="ECO:0000256" key="7">
    <source>
        <dbReference type="ARBA" id="ARBA00022603"/>
    </source>
</evidence>
<dbReference type="HOGENOM" id="CLU_067442_4_1_3"/>
<dbReference type="NCBIfam" id="NF008697">
    <property type="entry name" value="PRK11713.4-1"/>
    <property type="match status" value="1"/>
</dbReference>
<evidence type="ECO:0000313" key="15">
    <source>
        <dbReference type="EMBL" id="AFY91396.1"/>
    </source>
</evidence>
<evidence type="ECO:0000256" key="3">
    <source>
        <dbReference type="ARBA" id="ARBA00012328"/>
    </source>
</evidence>
<name>K9UAF1_CHAP6</name>
<dbReference type="eggNOG" id="COG1385">
    <property type="taxonomic scope" value="Bacteria"/>
</dbReference>
<dbReference type="InterPro" id="IPR046887">
    <property type="entry name" value="RsmE_PUA-like"/>
</dbReference>
<accession>K9UAF1</accession>
<dbReference type="STRING" id="1173020.Cha6605_0089"/>
<gene>
    <name evidence="15" type="ORF">Cha6605_0089</name>
</gene>
<dbReference type="PATRIC" id="fig|1173020.3.peg.97"/>
<evidence type="ECO:0000256" key="2">
    <source>
        <dbReference type="ARBA" id="ARBA00005528"/>
    </source>
</evidence>
<proteinExistence type="inferred from homology"/>
<dbReference type="GO" id="GO:0005737">
    <property type="term" value="C:cytoplasm"/>
    <property type="evidence" value="ECO:0007669"/>
    <property type="project" value="UniProtKB-SubCell"/>
</dbReference>
<dbReference type="InterPro" id="IPR015947">
    <property type="entry name" value="PUA-like_sf"/>
</dbReference>
<keyword evidence="16" id="KW-1185">Reference proteome</keyword>
<evidence type="ECO:0000256" key="4">
    <source>
        <dbReference type="ARBA" id="ARBA00013673"/>
    </source>
</evidence>
<dbReference type="InterPro" id="IPR006700">
    <property type="entry name" value="RsmE"/>
</dbReference>
<dbReference type="Pfam" id="PF04452">
    <property type="entry name" value="Methyltrans_RNA"/>
    <property type="match status" value="1"/>
</dbReference>
<dbReference type="SUPFAM" id="SSF75217">
    <property type="entry name" value="alpha/beta knot"/>
    <property type="match status" value="1"/>
</dbReference>